<dbReference type="AlphaFoldDB" id="A2S125"/>
<dbReference type="Proteomes" id="UP000002283">
    <property type="component" value="Chromosome II"/>
</dbReference>
<accession>A2S125</accession>
<dbReference type="KEGG" id="bml:BMA10229_1847"/>
<sequence length="81" mass="9422">MYQGNEKTHKKQWIEWYSGYGYQNYPANSGMRREQAIGRARRDGTRGKAASVTRRRAARRGARRLTTRRSCARAFTHSSAR</sequence>
<feature type="region of interest" description="Disordered" evidence="1">
    <location>
        <begin position="38"/>
        <end position="81"/>
    </location>
</feature>
<evidence type="ECO:0000313" key="2">
    <source>
        <dbReference type="EMBL" id="ABM99875.2"/>
    </source>
</evidence>
<name>A2S125_BURM9</name>
<dbReference type="HOGENOM" id="CLU_2567252_0_0_4"/>
<reference evidence="2 3" key="1">
    <citation type="submission" date="2007-01" db="EMBL/GenBank/DDBJ databases">
        <authorList>
            <person name="DeShazer D."/>
            <person name="Woods D.E."/>
            <person name="Nierman W.C."/>
        </authorList>
    </citation>
    <scope>NUCLEOTIDE SEQUENCE [LARGE SCALE GENOMIC DNA]</scope>
    <source>
        <strain evidence="2 3">NCTC 10229</strain>
    </source>
</reference>
<organism evidence="2 3">
    <name type="scientific">Burkholderia mallei (strain NCTC 10229)</name>
    <dbReference type="NCBI Taxonomy" id="412022"/>
    <lineage>
        <taxon>Bacteria</taxon>
        <taxon>Pseudomonadati</taxon>
        <taxon>Pseudomonadota</taxon>
        <taxon>Betaproteobacteria</taxon>
        <taxon>Burkholderiales</taxon>
        <taxon>Burkholderiaceae</taxon>
        <taxon>Burkholderia</taxon>
        <taxon>pseudomallei group</taxon>
    </lineage>
</organism>
<gene>
    <name evidence="2" type="ordered locus">BMA10229_1847</name>
</gene>
<proteinExistence type="predicted"/>
<feature type="compositionally biased region" description="Basic residues" evidence="1">
    <location>
        <begin position="53"/>
        <end position="71"/>
    </location>
</feature>
<protein>
    <submittedName>
        <fullName evidence="2">Uncharacterized protein</fullName>
    </submittedName>
</protein>
<evidence type="ECO:0000313" key="3">
    <source>
        <dbReference type="Proteomes" id="UP000002283"/>
    </source>
</evidence>
<dbReference type="EMBL" id="CP000545">
    <property type="protein sequence ID" value="ABM99875.2"/>
    <property type="molecule type" value="Genomic_DNA"/>
</dbReference>
<evidence type="ECO:0000256" key="1">
    <source>
        <dbReference type="SAM" id="MobiDB-lite"/>
    </source>
</evidence>